<organism evidence="3 4">
    <name type="scientific">Nelumbo nucifera</name>
    <name type="common">Sacred lotus</name>
    <dbReference type="NCBI Taxonomy" id="4432"/>
    <lineage>
        <taxon>Eukaryota</taxon>
        <taxon>Viridiplantae</taxon>
        <taxon>Streptophyta</taxon>
        <taxon>Embryophyta</taxon>
        <taxon>Tracheophyta</taxon>
        <taxon>Spermatophyta</taxon>
        <taxon>Magnoliopsida</taxon>
        <taxon>Proteales</taxon>
        <taxon>Nelumbonaceae</taxon>
        <taxon>Nelumbo</taxon>
    </lineage>
</organism>
<dbReference type="Gene3D" id="3.40.50.980">
    <property type="match status" value="1"/>
</dbReference>
<feature type="region of interest" description="Disordered" evidence="1">
    <location>
        <begin position="68"/>
        <end position="99"/>
    </location>
</feature>
<feature type="compositionally biased region" description="Polar residues" evidence="1">
    <location>
        <begin position="68"/>
        <end position="78"/>
    </location>
</feature>
<dbReference type="AlphaFoldDB" id="A0A822XG03"/>
<dbReference type="Proteomes" id="UP000607653">
    <property type="component" value="Unassembled WGS sequence"/>
</dbReference>
<sequence length="99" mass="10744">MLLLPNLPEFVFAFLGASYRGASNTTVNPFYTLSEIAKQANDSNAATGLLSETVGYIVSFPHFLIKTNNSSGQSSLRSENSEAELYGHGGQDDKDPKQR</sequence>
<keyword evidence="4" id="KW-1185">Reference proteome</keyword>
<dbReference type="EMBL" id="DUZY01000001">
    <property type="protein sequence ID" value="DAD17929.1"/>
    <property type="molecule type" value="Genomic_DNA"/>
</dbReference>
<evidence type="ECO:0000313" key="3">
    <source>
        <dbReference type="EMBL" id="DAD17929.1"/>
    </source>
</evidence>
<evidence type="ECO:0000259" key="2">
    <source>
        <dbReference type="Pfam" id="PF00501"/>
    </source>
</evidence>
<name>A0A822XG03_NELNU</name>
<dbReference type="Pfam" id="PF00501">
    <property type="entry name" value="AMP-binding"/>
    <property type="match status" value="1"/>
</dbReference>
<reference evidence="3 4" key="1">
    <citation type="journal article" date="2020" name="Mol. Biol. Evol.">
        <title>Distinct Expression and Methylation Patterns for Genes with Different Fates following a Single Whole-Genome Duplication in Flowering Plants.</title>
        <authorList>
            <person name="Shi T."/>
            <person name="Rahmani R.S."/>
            <person name="Gugger P.F."/>
            <person name="Wang M."/>
            <person name="Li H."/>
            <person name="Zhang Y."/>
            <person name="Li Z."/>
            <person name="Wang Q."/>
            <person name="Van de Peer Y."/>
            <person name="Marchal K."/>
            <person name="Chen J."/>
        </authorList>
    </citation>
    <scope>NUCLEOTIDE SEQUENCE [LARGE SCALE GENOMIC DNA]</scope>
    <source>
        <tissue evidence="3">Leaf</tissue>
    </source>
</reference>
<comment type="caution">
    <text evidence="3">The sequence shown here is derived from an EMBL/GenBank/DDBJ whole genome shotgun (WGS) entry which is preliminary data.</text>
</comment>
<evidence type="ECO:0000313" key="4">
    <source>
        <dbReference type="Proteomes" id="UP000607653"/>
    </source>
</evidence>
<gene>
    <name evidence="3" type="ORF">HUJ06_019392</name>
</gene>
<accession>A0A822XG03</accession>
<dbReference type="InterPro" id="IPR000873">
    <property type="entry name" value="AMP-dep_synth/lig_dom"/>
</dbReference>
<feature type="compositionally biased region" description="Basic and acidic residues" evidence="1">
    <location>
        <begin position="90"/>
        <end position="99"/>
    </location>
</feature>
<feature type="domain" description="AMP-dependent synthetase/ligase" evidence="2">
    <location>
        <begin position="2"/>
        <end position="50"/>
    </location>
</feature>
<protein>
    <recommendedName>
        <fullName evidence="2">AMP-dependent synthetase/ligase domain-containing protein</fullName>
    </recommendedName>
</protein>
<dbReference type="SUPFAM" id="SSF56801">
    <property type="entry name" value="Acetyl-CoA synthetase-like"/>
    <property type="match status" value="1"/>
</dbReference>
<evidence type="ECO:0000256" key="1">
    <source>
        <dbReference type="SAM" id="MobiDB-lite"/>
    </source>
</evidence>
<proteinExistence type="predicted"/>